<organism evidence="10 11">
    <name type="scientific">Dreissena polymorpha</name>
    <name type="common">Zebra mussel</name>
    <name type="synonym">Mytilus polymorpha</name>
    <dbReference type="NCBI Taxonomy" id="45954"/>
    <lineage>
        <taxon>Eukaryota</taxon>
        <taxon>Metazoa</taxon>
        <taxon>Spiralia</taxon>
        <taxon>Lophotrochozoa</taxon>
        <taxon>Mollusca</taxon>
        <taxon>Bivalvia</taxon>
        <taxon>Autobranchia</taxon>
        <taxon>Heteroconchia</taxon>
        <taxon>Euheterodonta</taxon>
        <taxon>Imparidentia</taxon>
        <taxon>Neoheterodontei</taxon>
        <taxon>Myida</taxon>
        <taxon>Dreissenoidea</taxon>
        <taxon>Dreissenidae</taxon>
        <taxon>Dreissena</taxon>
    </lineage>
</organism>
<evidence type="ECO:0000256" key="1">
    <source>
        <dbReference type="ARBA" id="ARBA00004123"/>
    </source>
</evidence>
<gene>
    <name evidence="10" type="ORF">DPMN_078253</name>
</gene>
<evidence type="ECO:0000259" key="9">
    <source>
        <dbReference type="PROSITE" id="PS50071"/>
    </source>
</evidence>
<comment type="caution">
    <text evidence="10">The sequence shown here is derived from an EMBL/GenBank/DDBJ whole genome shotgun (WGS) entry which is preliminary data.</text>
</comment>
<dbReference type="InterPro" id="IPR001356">
    <property type="entry name" value="HD"/>
</dbReference>
<dbReference type="SUPFAM" id="SSF46689">
    <property type="entry name" value="Homeodomain-like"/>
    <property type="match status" value="1"/>
</dbReference>
<feature type="compositionally biased region" description="Polar residues" evidence="8">
    <location>
        <begin position="72"/>
        <end position="92"/>
    </location>
</feature>
<dbReference type="PANTHER" id="PTHR45793:SF5">
    <property type="entry name" value="HOMEOTIC PROTEIN OCELLILESS"/>
    <property type="match status" value="1"/>
</dbReference>
<feature type="DNA-binding region" description="Homeobox" evidence="6">
    <location>
        <begin position="14"/>
        <end position="73"/>
    </location>
</feature>
<evidence type="ECO:0000256" key="5">
    <source>
        <dbReference type="ARBA" id="ARBA00023242"/>
    </source>
</evidence>
<reference evidence="10" key="1">
    <citation type="journal article" date="2019" name="bioRxiv">
        <title>The Genome of the Zebra Mussel, Dreissena polymorpha: A Resource for Invasive Species Research.</title>
        <authorList>
            <person name="McCartney M.A."/>
            <person name="Auch B."/>
            <person name="Kono T."/>
            <person name="Mallez S."/>
            <person name="Zhang Y."/>
            <person name="Obille A."/>
            <person name="Becker A."/>
            <person name="Abrahante J.E."/>
            <person name="Garbe J."/>
            <person name="Badalamenti J.P."/>
            <person name="Herman A."/>
            <person name="Mangelson H."/>
            <person name="Liachko I."/>
            <person name="Sullivan S."/>
            <person name="Sone E.D."/>
            <person name="Koren S."/>
            <person name="Silverstein K.A.T."/>
            <person name="Beckman K.B."/>
            <person name="Gohl D.M."/>
        </authorList>
    </citation>
    <scope>NUCLEOTIDE SEQUENCE</scope>
    <source>
        <strain evidence="10">Duluth1</strain>
        <tissue evidence="10">Whole animal</tissue>
    </source>
</reference>
<dbReference type="EMBL" id="JAIWYP010000015">
    <property type="protein sequence ID" value="KAH3703222.1"/>
    <property type="molecule type" value="Genomic_DNA"/>
</dbReference>
<evidence type="ECO:0000313" key="10">
    <source>
        <dbReference type="EMBL" id="KAH3703222.1"/>
    </source>
</evidence>
<dbReference type="Pfam" id="PF00046">
    <property type="entry name" value="Homeodomain"/>
    <property type="match status" value="1"/>
</dbReference>
<dbReference type="SMART" id="SM00389">
    <property type="entry name" value="HOX"/>
    <property type="match status" value="1"/>
</dbReference>
<reference evidence="10" key="2">
    <citation type="submission" date="2020-11" db="EMBL/GenBank/DDBJ databases">
        <authorList>
            <person name="McCartney M.A."/>
            <person name="Auch B."/>
            <person name="Kono T."/>
            <person name="Mallez S."/>
            <person name="Becker A."/>
            <person name="Gohl D.M."/>
            <person name="Silverstein K.A.T."/>
            <person name="Koren S."/>
            <person name="Bechman K.B."/>
            <person name="Herman A."/>
            <person name="Abrahante J.E."/>
            <person name="Garbe J."/>
        </authorList>
    </citation>
    <scope>NUCLEOTIDE SEQUENCE</scope>
    <source>
        <strain evidence="10">Duluth1</strain>
        <tissue evidence="10">Whole animal</tissue>
    </source>
</reference>
<keyword evidence="11" id="KW-1185">Reference proteome</keyword>
<dbReference type="CDD" id="cd00086">
    <property type="entry name" value="homeodomain"/>
    <property type="match status" value="1"/>
</dbReference>
<keyword evidence="3 6" id="KW-0238">DNA-binding</keyword>
<accession>A0A9D3YLX6</accession>
<keyword evidence="5 6" id="KW-0539">Nucleus</keyword>
<evidence type="ECO:0000313" key="11">
    <source>
        <dbReference type="Proteomes" id="UP000828390"/>
    </source>
</evidence>
<feature type="domain" description="Homeobox" evidence="9">
    <location>
        <begin position="12"/>
        <end position="72"/>
    </location>
</feature>
<feature type="region of interest" description="Disordered" evidence="8">
    <location>
        <begin position="70"/>
        <end position="98"/>
    </location>
</feature>
<proteinExistence type="predicted"/>
<evidence type="ECO:0000256" key="2">
    <source>
        <dbReference type="ARBA" id="ARBA00022473"/>
    </source>
</evidence>
<evidence type="ECO:0000256" key="6">
    <source>
        <dbReference type="PROSITE-ProRule" id="PRU00108"/>
    </source>
</evidence>
<protein>
    <recommendedName>
        <fullName evidence="9">Homeobox domain-containing protein</fullName>
    </recommendedName>
</protein>
<dbReference type="Proteomes" id="UP000828390">
    <property type="component" value="Unassembled WGS sequence"/>
</dbReference>
<evidence type="ECO:0000256" key="3">
    <source>
        <dbReference type="ARBA" id="ARBA00023125"/>
    </source>
</evidence>
<dbReference type="PANTHER" id="PTHR45793">
    <property type="entry name" value="HOMEOBOX PROTEIN"/>
    <property type="match status" value="1"/>
</dbReference>
<dbReference type="GO" id="GO:0000981">
    <property type="term" value="F:DNA-binding transcription factor activity, RNA polymerase II-specific"/>
    <property type="evidence" value="ECO:0007669"/>
    <property type="project" value="TreeGrafter"/>
</dbReference>
<evidence type="ECO:0000256" key="4">
    <source>
        <dbReference type="ARBA" id="ARBA00023155"/>
    </source>
</evidence>
<evidence type="ECO:0000256" key="7">
    <source>
        <dbReference type="RuleBase" id="RU000682"/>
    </source>
</evidence>
<name>A0A9D3YLX6_DREPO</name>
<keyword evidence="4 6" id="KW-0371">Homeobox</keyword>
<sequence length="281" mass="31664">MKLTYTRTSGKTGQRRERTTFTCEQLDALEAVFSVTRYPDVQVRVRLAIKLGLSGDNILIWFKNRRAKTRNTDSNDVGETSPNFFPADTRTTGTDKGRNLTSNIRLAKKNTRDDDDDDVCKIMPKQRNKRLRCVDVEVSDCLAWMPNRTSTPVSCKTEDCDSSATLSSSETDDVSFTKHYPNDAYVNEQSVTSFGNNIIYNKLRLVGDAVTFEQYQLGQNLKSDAMSTMAYFPNSEYFAQYNHACIPSAGDSCLICRAIVGINPEVIVPTPYTKELTYTEL</sequence>
<dbReference type="PROSITE" id="PS50071">
    <property type="entry name" value="HOMEOBOX_2"/>
    <property type="match status" value="1"/>
</dbReference>
<dbReference type="InterPro" id="IPR009057">
    <property type="entry name" value="Homeodomain-like_sf"/>
</dbReference>
<keyword evidence="2" id="KW-0217">Developmental protein</keyword>
<comment type="subcellular location">
    <subcellularLocation>
        <location evidence="1 6 7">Nucleus</location>
    </subcellularLocation>
</comment>
<dbReference type="GO" id="GO:0000978">
    <property type="term" value="F:RNA polymerase II cis-regulatory region sequence-specific DNA binding"/>
    <property type="evidence" value="ECO:0007669"/>
    <property type="project" value="TreeGrafter"/>
</dbReference>
<dbReference type="AlphaFoldDB" id="A0A9D3YLX6"/>
<evidence type="ECO:0000256" key="8">
    <source>
        <dbReference type="SAM" id="MobiDB-lite"/>
    </source>
</evidence>
<dbReference type="GO" id="GO:0005634">
    <property type="term" value="C:nucleus"/>
    <property type="evidence" value="ECO:0007669"/>
    <property type="project" value="UniProtKB-SubCell"/>
</dbReference>
<dbReference type="Gene3D" id="1.10.10.60">
    <property type="entry name" value="Homeodomain-like"/>
    <property type="match status" value="1"/>
</dbReference>